<dbReference type="EMBL" id="BBLT01000004">
    <property type="protein sequence ID" value="GAL85269.1"/>
    <property type="molecule type" value="Genomic_DNA"/>
</dbReference>
<keyword evidence="1 2" id="KW-0597">Phosphoprotein</keyword>
<dbReference type="RefSeq" id="WP_045463526.1">
    <property type="nucleotide sequence ID" value="NZ_BBLT01000004.1"/>
</dbReference>
<dbReference type="InterPro" id="IPR001789">
    <property type="entry name" value="Sig_transdc_resp-reg_receiver"/>
</dbReference>
<dbReference type="InterPro" id="IPR011006">
    <property type="entry name" value="CheY-like_superfamily"/>
</dbReference>
<protein>
    <submittedName>
        <fullName evidence="4">Response regulator with CheY-like receiver, AAA-type ATPase</fullName>
    </submittedName>
</protein>
<dbReference type="SMART" id="SM00448">
    <property type="entry name" value="REC"/>
    <property type="match status" value="1"/>
</dbReference>
<keyword evidence="5" id="KW-1185">Reference proteome</keyword>
<dbReference type="Proteomes" id="UP000030185">
    <property type="component" value="Unassembled WGS sequence"/>
</dbReference>
<organism evidence="4 5">
    <name type="scientific">Sporocytophaga myxococcoides</name>
    <dbReference type="NCBI Taxonomy" id="153721"/>
    <lineage>
        <taxon>Bacteria</taxon>
        <taxon>Pseudomonadati</taxon>
        <taxon>Bacteroidota</taxon>
        <taxon>Cytophagia</taxon>
        <taxon>Cytophagales</taxon>
        <taxon>Cytophagaceae</taxon>
        <taxon>Sporocytophaga</taxon>
    </lineage>
</organism>
<gene>
    <name evidence="4" type="ORF">MYP_2498</name>
</gene>
<evidence type="ECO:0000256" key="2">
    <source>
        <dbReference type="PROSITE-ProRule" id="PRU00169"/>
    </source>
</evidence>
<dbReference type="eggNOG" id="COG0745">
    <property type="taxonomic scope" value="Bacteria"/>
</dbReference>
<reference evidence="4 5" key="1">
    <citation type="submission" date="2014-09" db="EMBL/GenBank/DDBJ databases">
        <title>Sporocytophaga myxococcoides PG-01 genome sequencing.</title>
        <authorList>
            <person name="Liu L."/>
            <person name="Gao P.J."/>
            <person name="Chen G.J."/>
            <person name="Wang L.S."/>
        </authorList>
    </citation>
    <scope>NUCLEOTIDE SEQUENCE [LARGE SCALE GENOMIC DNA]</scope>
    <source>
        <strain evidence="4 5">PG-01</strain>
    </source>
</reference>
<dbReference type="SUPFAM" id="SSF52172">
    <property type="entry name" value="CheY-like"/>
    <property type="match status" value="1"/>
</dbReference>
<evidence type="ECO:0000259" key="3">
    <source>
        <dbReference type="PROSITE" id="PS50110"/>
    </source>
</evidence>
<sequence length="142" mass="16406">MEILEKALPKVEKLVAEKGKTILAIDDVESTLDIINCTLCKKYNVVKKANGKDAFEWMHEGNIPDLIICDLRMPEMDGFEFIKHIRSSGFFREVPLLILSSYESSSVRIQCLKCGADDFMMKPFNPEELEIRVENIFKRIYK</sequence>
<evidence type="ECO:0000256" key="1">
    <source>
        <dbReference type="ARBA" id="ARBA00022553"/>
    </source>
</evidence>
<accession>A0A098LFM5</accession>
<feature type="modified residue" description="4-aspartylphosphate" evidence="2">
    <location>
        <position position="70"/>
    </location>
</feature>
<dbReference type="PANTHER" id="PTHR43547">
    <property type="entry name" value="TWO-COMPONENT HISTIDINE KINASE"/>
    <property type="match status" value="1"/>
</dbReference>
<dbReference type="Pfam" id="PF00072">
    <property type="entry name" value="Response_reg"/>
    <property type="match status" value="1"/>
</dbReference>
<evidence type="ECO:0000313" key="5">
    <source>
        <dbReference type="Proteomes" id="UP000030185"/>
    </source>
</evidence>
<dbReference type="Gene3D" id="3.40.50.2300">
    <property type="match status" value="1"/>
</dbReference>
<dbReference type="GO" id="GO:0000155">
    <property type="term" value="F:phosphorelay sensor kinase activity"/>
    <property type="evidence" value="ECO:0007669"/>
    <property type="project" value="TreeGrafter"/>
</dbReference>
<dbReference type="PANTHER" id="PTHR43547:SF2">
    <property type="entry name" value="HYBRID SIGNAL TRANSDUCTION HISTIDINE KINASE C"/>
    <property type="match status" value="1"/>
</dbReference>
<name>A0A098LFM5_9BACT</name>
<dbReference type="STRING" id="153721.MYP_2498"/>
<feature type="domain" description="Response regulatory" evidence="3">
    <location>
        <begin position="21"/>
        <end position="137"/>
    </location>
</feature>
<dbReference type="PROSITE" id="PS50110">
    <property type="entry name" value="RESPONSE_REGULATORY"/>
    <property type="match status" value="1"/>
</dbReference>
<comment type="caution">
    <text evidence="4">The sequence shown here is derived from an EMBL/GenBank/DDBJ whole genome shotgun (WGS) entry which is preliminary data.</text>
</comment>
<evidence type="ECO:0000313" key="4">
    <source>
        <dbReference type="EMBL" id="GAL85269.1"/>
    </source>
</evidence>
<proteinExistence type="predicted"/>
<dbReference type="AlphaFoldDB" id="A0A098LFM5"/>
<dbReference type="OrthoDB" id="9789181at2"/>